<dbReference type="Gene3D" id="3.40.50.20">
    <property type="match status" value="1"/>
</dbReference>
<evidence type="ECO:0000256" key="2">
    <source>
        <dbReference type="ARBA" id="ARBA00022741"/>
    </source>
</evidence>
<dbReference type="InterPro" id="IPR021109">
    <property type="entry name" value="Peptidase_aspartic_dom_sf"/>
</dbReference>
<reference evidence="6 7" key="1">
    <citation type="journal article" date="2019" name="Int. J. Syst. Evol. Microbiol.">
        <title>The Global Catalogue of Microorganisms (GCM) 10K type strain sequencing project: providing services to taxonomists for standard genome sequencing and annotation.</title>
        <authorList>
            <consortium name="The Broad Institute Genomics Platform"/>
            <consortium name="The Broad Institute Genome Sequencing Center for Infectious Disease"/>
            <person name="Wu L."/>
            <person name="Ma J."/>
        </authorList>
    </citation>
    <scope>NUCLEOTIDE SEQUENCE [LARGE SCALE GENOMIC DNA]</scope>
    <source>
        <strain evidence="6 7">GX26</strain>
    </source>
</reference>
<keyword evidence="7" id="KW-1185">Reference proteome</keyword>
<keyword evidence="1" id="KW-0479">Metal-binding</keyword>
<dbReference type="InterPro" id="IPR004666">
    <property type="entry name" value="Rp_bS6_RimK/Lys_biosynth_LsyX"/>
</dbReference>
<dbReference type="SUPFAM" id="SSF56059">
    <property type="entry name" value="Glutathione synthetase ATP-binding domain-like"/>
    <property type="match status" value="1"/>
</dbReference>
<dbReference type="RefSeq" id="WP_336349972.1">
    <property type="nucleotide sequence ID" value="NZ_JAZAQL010000002.1"/>
</dbReference>
<dbReference type="InterPro" id="IPR011761">
    <property type="entry name" value="ATP-grasp"/>
</dbReference>
<evidence type="ECO:0000256" key="3">
    <source>
        <dbReference type="ARBA" id="ARBA00022840"/>
    </source>
</evidence>
<evidence type="ECO:0000259" key="5">
    <source>
        <dbReference type="PROSITE" id="PS50975"/>
    </source>
</evidence>
<dbReference type="Proteomes" id="UP001596395">
    <property type="component" value="Unassembled WGS sequence"/>
</dbReference>
<dbReference type="GO" id="GO:0005524">
    <property type="term" value="F:ATP binding"/>
    <property type="evidence" value="ECO:0007669"/>
    <property type="project" value="UniProtKB-UniRule"/>
</dbReference>
<feature type="domain" description="ATP-grasp" evidence="5">
    <location>
        <begin position="116"/>
        <end position="298"/>
    </location>
</feature>
<evidence type="ECO:0000313" key="6">
    <source>
        <dbReference type="EMBL" id="MFC6952994.1"/>
    </source>
</evidence>
<dbReference type="EMBL" id="JBHSXN010000002">
    <property type="protein sequence ID" value="MFC6952994.1"/>
    <property type="molecule type" value="Genomic_DNA"/>
</dbReference>
<dbReference type="InterPro" id="IPR008503">
    <property type="entry name" value="Asp_endopeptidase"/>
</dbReference>
<dbReference type="SUPFAM" id="SSF50630">
    <property type="entry name" value="Acid proteases"/>
    <property type="match status" value="1"/>
</dbReference>
<dbReference type="GO" id="GO:0046872">
    <property type="term" value="F:metal ion binding"/>
    <property type="evidence" value="ECO:0007669"/>
    <property type="project" value="UniProtKB-KW"/>
</dbReference>
<evidence type="ECO:0000313" key="7">
    <source>
        <dbReference type="Proteomes" id="UP001596395"/>
    </source>
</evidence>
<dbReference type="Gene3D" id="3.30.470.20">
    <property type="entry name" value="ATP-grasp fold, B domain"/>
    <property type="match status" value="1"/>
</dbReference>
<name>A0ABD5VBP4_9EURY</name>
<dbReference type="InterPro" id="IPR013651">
    <property type="entry name" value="ATP-grasp_RimK-type"/>
</dbReference>
<dbReference type="NCBIfam" id="TIGR00768">
    <property type="entry name" value="rimK_fam"/>
    <property type="match status" value="1"/>
</dbReference>
<organism evidence="6 7">
    <name type="scientific">Halorubellus litoreus</name>
    <dbReference type="NCBI Taxonomy" id="755308"/>
    <lineage>
        <taxon>Archaea</taxon>
        <taxon>Methanobacteriati</taxon>
        <taxon>Methanobacteriota</taxon>
        <taxon>Stenosarchaea group</taxon>
        <taxon>Halobacteria</taxon>
        <taxon>Halobacteriales</taxon>
        <taxon>Halorubellaceae</taxon>
        <taxon>Halorubellus</taxon>
    </lineage>
</organism>
<dbReference type="GO" id="GO:0016874">
    <property type="term" value="F:ligase activity"/>
    <property type="evidence" value="ECO:0007669"/>
    <property type="project" value="UniProtKB-KW"/>
</dbReference>
<keyword evidence="3 4" id="KW-0067">ATP-binding</keyword>
<dbReference type="Pfam" id="PF08443">
    <property type="entry name" value="RimK"/>
    <property type="match status" value="1"/>
</dbReference>
<proteinExistence type="predicted"/>
<keyword evidence="6" id="KW-0436">Ligase</keyword>
<protein>
    <submittedName>
        <fullName evidence="6">RimK family alpha-L-glutamate ligase</fullName>
    </submittedName>
</protein>
<dbReference type="PANTHER" id="PTHR21621:SF0">
    <property type="entry name" value="BETA-CITRYLGLUTAMATE SYNTHASE B-RELATED"/>
    <property type="match status" value="1"/>
</dbReference>
<keyword evidence="2 4" id="KW-0547">Nucleotide-binding</keyword>
<evidence type="ECO:0000256" key="4">
    <source>
        <dbReference type="PROSITE-ProRule" id="PRU00409"/>
    </source>
</evidence>
<sequence length="457" mass="48534">MERSTQRAAGPADGDDDVRVGVLSLHNSKETKAILNAVEALGHHPEWLRSENTVVRFEDEHATLSPDVDVVVNRLLLSNTDQPAEAQGLALTLGAIRPMLNAPEATARAAHKTATAAWLTDAGLPIPKTVFALSGDQLNRVRGEFGPEAVYKTAIGTHGGGAWKVGETEQLTASVGKRRAFLQALVGRDGETPRDLRVYVVDGDVVGAMYRYAPESDWRTNVARGGVVEDATGSAPPAAFDLARRATTTLGLDCAGVDLIEGDDDAWYVLEVNPTAGFKGLYEATGHSPAPHIARHAIEHAGGSVDDERVHTLASTLDDSVPACKPVPESVRDAGATTIGFTETVVVTGTTGSKTVVAKSDSGATRTSIDLRLAADVGAGPIHNVSRVRSGSSKDAKRRPVVDLVIGIGGEQHTVAANIEDRSHMTHRLLLGRDVLKNYHLDVSRRVEDRAEVGHEE</sequence>
<dbReference type="PANTHER" id="PTHR21621">
    <property type="entry name" value="RIBOSOMAL PROTEIN S6 MODIFICATION PROTEIN"/>
    <property type="match status" value="1"/>
</dbReference>
<dbReference type="Pfam" id="PF05618">
    <property type="entry name" value="Zn_protease"/>
    <property type="match status" value="1"/>
</dbReference>
<accession>A0ABD5VBP4</accession>
<dbReference type="PROSITE" id="PS50975">
    <property type="entry name" value="ATP_GRASP"/>
    <property type="match status" value="1"/>
</dbReference>
<dbReference type="AlphaFoldDB" id="A0ABD5VBP4"/>
<dbReference type="Gene3D" id="2.40.70.10">
    <property type="entry name" value="Acid Proteases"/>
    <property type="match status" value="1"/>
</dbReference>
<evidence type="ECO:0000256" key="1">
    <source>
        <dbReference type="ARBA" id="ARBA00022723"/>
    </source>
</evidence>
<comment type="caution">
    <text evidence="6">The sequence shown here is derived from an EMBL/GenBank/DDBJ whole genome shotgun (WGS) entry which is preliminary data.</text>
</comment>
<gene>
    <name evidence="6" type="ORF">ACFQGB_08970</name>
</gene>